<sequence>MEPFDSVFNHLVLPVKLPNHKDPDPEATGAAILTRLKNACQVVAKDTGDDAWSSIKRCLGKCKGIAEAHFDAQHLLQDWADLRLDDLCLLRISEQNAALLIRRDIQNEEHFVIFEVFETSPSAKDVLESANALEWDFPGRAAQIPLHVFQHASFQENMSRFLEQAAQEPLHRFAARARKAGATPVESRDTTDPGLLTQFLMPILEATGQSIDTPKLRKRVRDDVSISSADFPWRREPSWLALRVAVQRQLCLSMGNECGRASYKFLICTMLARLLKDCVGGLSPDMTFVLRAKLCRRLAKLEQEKSKASGSACGVYQKLFDTVGVQCEDIIGKASRQIESAWDNFKRTTTRRIPLLPSRANERSLYLTLPRSGDHLRNLLLQSPANPANANRLDLSLPPLEKTVVHPVSELAARYFKLADLESNVQQQPFLAANDSDQAGQSRCLAIAESIFVLLAIDEFKSYTSKPDQMSLFILRVFELWVGMDKCAVKVCRLLGDYHPLFPAEALDVLHLADLSAMHRLQEVQSYLKMRRNSCKYPDENILCRPSTNCFAARYLQEDENGRPMRQLLEKIEEHSAASRAAKILEWEKACREYDDLSEKISSGTCVCTFNSDGSRSVHGCAKCYHRRVRKRMTIKVHEDFLPAESAQKSTVVFELGIPPYLQAYRHATWKVLHKLGHPGPALKASSPIMLLKSYSQLEPPTTGGRL</sequence>
<evidence type="ECO:0000259" key="1">
    <source>
        <dbReference type="Pfam" id="PF20255"/>
    </source>
</evidence>
<evidence type="ECO:0000313" key="3">
    <source>
        <dbReference type="Proteomes" id="UP000824596"/>
    </source>
</evidence>
<dbReference type="OrthoDB" id="3182339at2759"/>
<accession>A0A9P8N6K6</accession>
<name>A0A9P8N6K6_9HYPO</name>
<dbReference type="AlphaFoldDB" id="A0A9P8N6K6"/>
<comment type="caution">
    <text evidence="2">The sequence shown here is derived from an EMBL/GenBank/DDBJ whole genome shotgun (WGS) entry which is preliminary data.</text>
</comment>
<dbReference type="GeneID" id="68349460"/>
<dbReference type="Proteomes" id="UP000824596">
    <property type="component" value="Unassembled WGS sequence"/>
</dbReference>
<dbReference type="InterPro" id="IPR046541">
    <property type="entry name" value="DUF6606"/>
</dbReference>
<dbReference type="EMBL" id="JAIZPD010000001">
    <property type="protein sequence ID" value="KAH0967689.1"/>
    <property type="molecule type" value="Genomic_DNA"/>
</dbReference>
<reference evidence="2" key="1">
    <citation type="submission" date="2021-09" db="EMBL/GenBank/DDBJ databases">
        <title>A high-quality genome of the endoparasitic fungus Hirsutella rhossiliensis with a comparison of Hirsutella genomes reveals transposable elements contributing to genome size variation.</title>
        <authorList>
            <person name="Lin R."/>
            <person name="Jiao Y."/>
            <person name="Sun X."/>
            <person name="Ling J."/>
            <person name="Xie B."/>
            <person name="Cheng X."/>
        </authorList>
    </citation>
    <scope>NUCLEOTIDE SEQUENCE</scope>
    <source>
        <strain evidence="2">HR02</strain>
    </source>
</reference>
<evidence type="ECO:0000313" key="2">
    <source>
        <dbReference type="EMBL" id="KAH0967689.1"/>
    </source>
</evidence>
<organism evidence="2 3">
    <name type="scientific">Hirsutella rhossiliensis</name>
    <dbReference type="NCBI Taxonomy" id="111463"/>
    <lineage>
        <taxon>Eukaryota</taxon>
        <taxon>Fungi</taxon>
        <taxon>Dikarya</taxon>
        <taxon>Ascomycota</taxon>
        <taxon>Pezizomycotina</taxon>
        <taxon>Sordariomycetes</taxon>
        <taxon>Hypocreomycetidae</taxon>
        <taxon>Hypocreales</taxon>
        <taxon>Ophiocordycipitaceae</taxon>
        <taxon>Hirsutella</taxon>
    </lineage>
</organism>
<gene>
    <name evidence="2" type="ORF">HRG_00331</name>
</gene>
<keyword evidence="3" id="KW-1185">Reference proteome</keyword>
<proteinExistence type="predicted"/>
<protein>
    <submittedName>
        <fullName evidence="2">Very large low complexity protein</fullName>
    </submittedName>
</protein>
<dbReference type="RefSeq" id="XP_044725202.1">
    <property type="nucleotide sequence ID" value="XM_044858802.1"/>
</dbReference>
<dbReference type="Pfam" id="PF20255">
    <property type="entry name" value="DUF6606"/>
    <property type="match status" value="1"/>
</dbReference>
<feature type="domain" description="DUF6606" evidence="1">
    <location>
        <begin position="7"/>
        <end position="276"/>
    </location>
</feature>